<sequence>MSQSLEQHRSQGGKLPGGVCELVLFADEGTGAPATKALSRMSWGGSELSMEETVTAPGLAAFGGEKRLQLAALAASRVTLSLRQVVEGRTWLASLLRSPESRQGPAARRRTSRVLALHPTRLVNVLNKEC</sequence>
<keyword evidence="2" id="KW-1185">Reference proteome</keyword>
<dbReference type="EMBL" id="JAQNDM010000002">
    <property type="protein sequence ID" value="MDC0711174.1"/>
    <property type="molecule type" value="Genomic_DNA"/>
</dbReference>
<reference evidence="1 2" key="1">
    <citation type="submission" date="2022-11" db="EMBL/GenBank/DDBJ databases">
        <title>Minimal conservation of predation-associated metabolite biosynthetic gene clusters underscores biosynthetic potential of Myxococcota including descriptions for ten novel species: Archangium lansinium sp. nov., Myxococcus landrumus sp. nov., Nannocystis bai.</title>
        <authorList>
            <person name="Ahearne A."/>
            <person name="Stevens C."/>
            <person name="Dowd S."/>
        </authorList>
    </citation>
    <scope>NUCLEOTIDE SEQUENCE [LARGE SCALE GENOMIC DNA]</scope>
    <source>
        <strain evidence="1 2">NCWAL01</strain>
    </source>
</reference>
<dbReference type="RefSeq" id="WP_272141134.1">
    <property type="nucleotide sequence ID" value="NZ_JAQNDM010000002.1"/>
</dbReference>
<name>A0ABT5DDQ1_9BACT</name>
<comment type="caution">
    <text evidence="1">The sequence shown here is derived from an EMBL/GenBank/DDBJ whole genome shotgun (WGS) entry which is preliminary data.</text>
</comment>
<evidence type="ECO:0000313" key="2">
    <source>
        <dbReference type="Proteomes" id="UP001221838"/>
    </source>
</evidence>
<protein>
    <submittedName>
        <fullName evidence="1">Uncharacterized protein</fullName>
    </submittedName>
</protein>
<gene>
    <name evidence="1" type="ORF">POL68_22080</name>
</gene>
<organism evidence="1 2">
    <name type="scientific">Stigmatella ashevillensis</name>
    <dbReference type="NCBI Taxonomy" id="2995309"/>
    <lineage>
        <taxon>Bacteria</taxon>
        <taxon>Pseudomonadati</taxon>
        <taxon>Myxococcota</taxon>
        <taxon>Myxococcia</taxon>
        <taxon>Myxococcales</taxon>
        <taxon>Cystobacterineae</taxon>
        <taxon>Archangiaceae</taxon>
        <taxon>Stigmatella</taxon>
    </lineage>
</organism>
<accession>A0ABT5DDQ1</accession>
<dbReference type="Proteomes" id="UP001221838">
    <property type="component" value="Unassembled WGS sequence"/>
</dbReference>
<evidence type="ECO:0000313" key="1">
    <source>
        <dbReference type="EMBL" id="MDC0711174.1"/>
    </source>
</evidence>
<proteinExistence type="predicted"/>